<comment type="caution">
    <text evidence="2">The sequence shown here is derived from an EMBL/GenBank/DDBJ whole genome shotgun (WGS) entry which is preliminary data.</text>
</comment>
<evidence type="ECO:0000259" key="1">
    <source>
        <dbReference type="Pfam" id="PF12680"/>
    </source>
</evidence>
<dbReference type="Pfam" id="PF12680">
    <property type="entry name" value="SnoaL_2"/>
    <property type="match status" value="1"/>
</dbReference>
<protein>
    <submittedName>
        <fullName evidence="2">Nuclear transport factor 2 family protein</fullName>
    </submittedName>
</protein>
<reference evidence="2" key="1">
    <citation type="submission" date="2022-10" db="EMBL/GenBank/DDBJ databases">
        <title>The WGS of Solirubrobacter sp. CPCC 204708.</title>
        <authorList>
            <person name="Jiang Z."/>
        </authorList>
    </citation>
    <scope>NUCLEOTIDE SEQUENCE</scope>
    <source>
        <strain evidence="2">CPCC 204708</strain>
    </source>
</reference>
<organism evidence="2 3">
    <name type="scientific">Solirubrobacter deserti</name>
    <dbReference type="NCBI Taxonomy" id="2282478"/>
    <lineage>
        <taxon>Bacteria</taxon>
        <taxon>Bacillati</taxon>
        <taxon>Actinomycetota</taxon>
        <taxon>Thermoleophilia</taxon>
        <taxon>Solirubrobacterales</taxon>
        <taxon>Solirubrobacteraceae</taxon>
        <taxon>Solirubrobacter</taxon>
    </lineage>
</organism>
<keyword evidence="3" id="KW-1185">Reference proteome</keyword>
<dbReference type="RefSeq" id="WP_202957513.1">
    <property type="nucleotide sequence ID" value="NZ_JAPCID010000056.1"/>
</dbReference>
<evidence type="ECO:0000313" key="3">
    <source>
        <dbReference type="Proteomes" id="UP001147700"/>
    </source>
</evidence>
<feature type="domain" description="SnoaL-like" evidence="1">
    <location>
        <begin position="7"/>
        <end position="107"/>
    </location>
</feature>
<dbReference type="SUPFAM" id="SSF54427">
    <property type="entry name" value="NTF2-like"/>
    <property type="match status" value="1"/>
</dbReference>
<proteinExistence type="predicted"/>
<dbReference type="InterPro" id="IPR032710">
    <property type="entry name" value="NTF2-like_dom_sf"/>
</dbReference>
<dbReference type="EMBL" id="JAPCID010000056">
    <property type="protein sequence ID" value="MDA0141431.1"/>
    <property type="molecule type" value="Genomic_DNA"/>
</dbReference>
<evidence type="ECO:0000313" key="2">
    <source>
        <dbReference type="EMBL" id="MDA0141431.1"/>
    </source>
</evidence>
<sequence>MTITSVVDTYIAAWNEGDAERRRALVGGAWTEDGTYLDPLMQGSGPDQIAAMIGAAQAQFPGHRFELSFGPDAHNDVVRFAWTLTAGNGPVARGTDFATVAEDGRLRSVTGFLETV</sequence>
<dbReference type="Proteomes" id="UP001147700">
    <property type="component" value="Unassembled WGS sequence"/>
</dbReference>
<dbReference type="InterPro" id="IPR037401">
    <property type="entry name" value="SnoaL-like"/>
</dbReference>
<accession>A0ABT4RS64</accession>
<dbReference type="Gene3D" id="3.10.450.50">
    <property type="match status" value="1"/>
</dbReference>
<gene>
    <name evidence="2" type="ORF">OJ962_28310</name>
</gene>
<name>A0ABT4RS64_9ACTN</name>